<dbReference type="SUPFAM" id="SSF88723">
    <property type="entry name" value="PIN domain-like"/>
    <property type="match status" value="1"/>
</dbReference>
<comment type="similarity">
    <text evidence="7 8">Belongs to the PINc/VapC protein family.</text>
</comment>
<dbReference type="PANTHER" id="PTHR33653">
    <property type="entry name" value="RIBONUCLEASE VAPC2"/>
    <property type="match status" value="1"/>
</dbReference>
<evidence type="ECO:0000256" key="3">
    <source>
        <dbReference type="ARBA" id="ARBA00022722"/>
    </source>
</evidence>
<comment type="cofactor">
    <cofactor evidence="1 8">
        <name>Mg(2+)</name>
        <dbReference type="ChEBI" id="CHEBI:18420"/>
    </cofactor>
</comment>
<dbReference type="InterPro" id="IPR002716">
    <property type="entry name" value="PIN_dom"/>
</dbReference>
<dbReference type="EMBL" id="JAEVLS010000002">
    <property type="protein sequence ID" value="MBM0105682.1"/>
    <property type="molecule type" value="Genomic_DNA"/>
</dbReference>
<protein>
    <recommendedName>
        <fullName evidence="8">Ribonuclease VapC</fullName>
        <shortName evidence="8">RNase VapC</shortName>
        <ecNumber evidence="8">3.1.-.-</ecNumber>
    </recommendedName>
    <alternativeName>
        <fullName evidence="8">Toxin VapC</fullName>
    </alternativeName>
</protein>
<evidence type="ECO:0000256" key="5">
    <source>
        <dbReference type="ARBA" id="ARBA00022801"/>
    </source>
</evidence>
<evidence type="ECO:0000313" key="11">
    <source>
        <dbReference type="Proteomes" id="UP000661077"/>
    </source>
</evidence>
<proteinExistence type="inferred from homology"/>
<name>A0ABS1WXH6_9GAMM</name>
<dbReference type="InterPro" id="IPR029060">
    <property type="entry name" value="PIN-like_dom_sf"/>
</dbReference>
<dbReference type="PANTHER" id="PTHR33653:SF1">
    <property type="entry name" value="RIBONUCLEASE VAPC2"/>
    <property type="match status" value="1"/>
</dbReference>
<evidence type="ECO:0000256" key="8">
    <source>
        <dbReference type="HAMAP-Rule" id="MF_00265"/>
    </source>
</evidence>
<feature type="binding site" evidence="8">
    <location>
        <position position="105"/>
    </location>
    <ligand>
        <name>Mg(2+)</name>
        <dbReference type="ChEBI" id="CHEBI:18420"/>
    </ligand>
</feature>
<dbReference type="RefSeq" id="WP_203167712.1">
    <property type="nucleotide sequence ID" value="NZ_JAEVLS010000002.1"/>
</dbReference>
<comment type="function">
    <text evidence="8">Toxic component of a toxin-antitoxin (TA) system. An RNase.</text>
</comment>
<dbReference type="Proteomes" id="UP000661077">
    <property type="component" value="Unassembled WGS sequence"/>
</dbReference>
<evidence type="ECO:0000256" key="2">
    <source>
        <dbReference type="ARBA" id="ARBA00022649"/>
    </source>
</evidence>
<dbReference type="HAMAP" id="MF_00265">
    <property type="entry name" value="VapC_Nob1"/>
    <property type="match status" value="1"/>
</dbReference>
<organism evidence="10 11">
    <name type="scientific">Steroidobacter gossypii</name>
    <dbReference type="NCBI Taxonomy" id="2805490"/>
    <lineage>
        <taxon>Bacteria</taxon>
        <taxon>Pseudomonadati</taxon>
        <taxon>Pseudomonadota</taxon>
        <taxon>Gammaproteobacteria</taxon>
        <taxon>Steroidobacterales</taxon>
        <taxon>Steroidobacteraceae</taxon>
        <taxon>Steroidobacter</taxon>
    </lineage>
</organism>
<evidence type="ECO:0000256" key="1">
    <source>
        <dbReference type="ARBA" id="ARBA00001946"/>
    </source>
</evidence>
<dbReference type="Gene3D" id="3.40.50.1010">
    <property type="entry name" value="5'-nuclease"/>
    <property type="match status" value="1"/>
</dbReference>
<reference evidence="10 11" key="1">
    <citation type="journal article" date="2021" name="Int. J. Syst. Evol. Microbiol.">
        <title>Steroidobacter gossypii sp. nov., isolated from soil of cotton cropping field.</title>
        <authorList>
            <person name="Huang R."/>
            <person name="Yang S."/>
            <person name="Zhen C."/>
            <person name="Liu W."/>
        </authorList>
    </citation>
    <scope>NUCLEOTIDE SEQUENCE [LARGE SCALE GENOMIC DNA]</scope>
    <source>
        <strain evidence="10 11">S1-65</strain>
    </source>
</reference>
<evidence type="ECO:0000259" key="9">
    <source>
        <dbReference type="Pfam" id="PF01850"/>
    </source>
</evidence>
<comment type="caution">
    <text evidence="10">The sequence shown here is derived from an EMBL/GenBank/DDBJ whole genome shotgun (WGS) entry which is preliminary data.</text>
</comment>
<accession>A0ABS1WXH6</accession>
<evidence type="ECO:0000256" key="4">
    <source>
        <dbReference type="ARBA" id="ARBA00022723"/>
    </source>
</evidence>
<dbReference type="InterPro" id="IPR022907">
    <property type="entry name" value="VapC_family"/>
</dbReference>
<keyword evidence="8" id="KW-0800">Toxin</keyword>
<sequence length="139" mass="15649">MSFLLDTNVVSEWTKPRPNPGVIDWLANVDEDSVYLSVVTLAELRYGIERLAGGKRRTRLDEWLRADLPLRFEHRILPVDAAVADRWGHLVARRESKGRPIHAMDALIAATAEVHSLTLVTRNAADFAEAARAIVDPWK</sequence>
<keyword evidence="2 8" id="KW-1277">Toxin-antitoxin system</keyword>
<evidence type="ECO:0000313" key="10">
    <source>
        <dbReference type="EMBL" id="MBM0105682.1"/>
    </source>
</evidence>
<feature type="binding site" evidence="8">
    <location>
        <position position="6"/>
    </location>
    <ligand>
        <name>Mg(2+)</name>
        <dbReference type="ChEBI" id="CHEBI:18420"/>
    </ligand>
</feature>
<gene>
    <name evidence="8" type="primary">vapC</name>
    <name evidence="10" type="ORF">JM946_13035</name>
</gene>
<dbReference type="Pfam" id="PF01850">
    <property type="entry name" value="PIN"/>
    <property type="match status" value="1"/>
</dbReference>
<keyword evidence="6 8" id="KW-0460">Magnesium</keyword>
<keyword evidence="5 8" id="KW-0378">Hydrolase</keyword>
<dbReference type="EC" id="3.1.-.-" evidence="8"/>
<keyword evidence="3 8" id="KW-0540">Nuclease</keyword>
<evidence type="ECO:0000256" key="6">
    <source>
        <dbReference type="ARBA" id="ARBA00022842"/>
    </source>
</evidence>
<keyword evidence="4 8" id="KW-0479">Metal-binding</keyword>
<dbReference type="InterPro" id="IPR050556">
    <property type="entry name" value="Type_II_TA_system_RNase"/>
</dbReference>
<feature type="domain" description="PIN" evidence="9">
    <location>
        <begin position="4"/>
        <end position="132"/>
    </location>
</feature>
<keyword evidence="11" id="KW-1185">Reference proteome</keyword>
<dbReference type="CDD" id="cd18746">
    <property type="entry name" value="PIN_VapC4-5_FitB-like"/>
    <property type="match status" value="1"/>
</dbReference>
<evidence type="ECO:0000256" key="7">
    <source>
        <dbReference type="ARBA" id="ARBA00038093"/>
    </source>
</evidence>